<evidence type="ECO:0000313" key="1">
    <source>
        <dbReference type="EMBL" id="KAK4045611.1"/>
    </source>
</evidence>
<comment type="caution">
    <text evidence="1">The sequence shown here is derived from an EMBL/GenBank/DDBJ whole genome shotgun (WGS) entry which is preliminary data.</text>
</comment>
<dbReference type="Proteomes" id="UP001234178">
    <property type="component" value="Unassembled WGS sequence"/>
</dbReference>
<accession>A0ABR0BAK4</accession>
<proteinExistence type="predicted"/>
<evidence type="ECO:0008006" key="3">
    <source>
        <dbReference type="Google" id="ProtNLM"/>
    </source>
</evidence>
<reference evidence="1 2" key="1">
    <citation type="journal article" date="2023" name="Nucleic Acids Res.">
        <title>The hologenome of Daphnia magna reveals possible DNA methylation and microbiome-mediated evolution of the host genome.</title>
        <authorList>
            <person name="Chaturvedi A."/>
            <person name="Li X."/>
            <person name="Dhandapani V."/>
            <person name="Marshall H."/>
            <person name="Kissane S."/>
            <person name="Cuenca-Cambronero M."/>
            <person name="Asole G."/>
            <person name="Calvet F."/>
            <person name="Ruiz-Romero M."/>
            <person name="Marangio P."/>
            <person name="Guigo R."/>
            <person name="Rago D."/>
            <person name="Mirbahai L."/>
            <person name="Eastwood N."/>
            <person name="Colbourne J.K."/>
            <person name="Zhou J."/>
            <person name="Mallon E."/>
            <person name="Orsini L."/>
        </authorList>
    </citation>
    <scope>NUCLEOTIDE SEQUENCE [LARGE SCALE GENOMIC DNA]</scope>
    <source>
        <strain evidence="1">LRV0_1</strain>
    </source>
</reference>
<keyword evidence="2" id="KW-1185">Reference proteome</keyword>
<sequence length="64" mass="7446">MATRLNTLGICYGFSHDVETFKDKEVVKRKSIDLTLAHIGLMNHIEYKSINLWYDIVFTLNTKV</sequence>
<evidence type="ECO:0000313" key="2">
    <source>
        <dbReference type="Proteomes" id="UP001234178"/>
    </source>
</evidence>
<dbReference type="EMBL" id="JAOYFB010000046">
    <property type="protein sequence ID" value="KAK4045611.1"/>
    <property type="molecule type" value="Genomic_DNA"/>
</dbReference>
<organism evidence="1 2">
    <name type="scientific">Daphnia magna</name>
    <dbReference type="NCBI Taxonomy" id="35525"/>
    <lineage>
        <taxon>Eukaryota</taxon>
        <taxon>Metazoa</taxon>
        <taxon>Ecdysozoa</taxon>
        <taxon>Arthropoda</taxon>
        <taxon>Crustacea</taxon>
        <taxon>Branchiopoda</taxon>
        <taxon>Diplostraca</taxon>
        <taxon>Cladocera</taxon>
        <taxon>Anomopoda</taxon>
        <taxon>Daphniidae</taxon>
        <taxon>Daphnia</taxon>
    </lineage>
</organism>
<protein>
    <recommendedName>
        <fullName evidence="3">GMP synthase</fullName>
    </recommendedName>
</protein>
<name>A0ABR0BAK4_9CRUS</name>
<gene>
    <name evidence="1" type="ORF">OUZ56_033298</name>
</gene>